<evidence type="ECO:0008006" key="3">
    <source>
        <dbReference type="Google" id="ProtNLM"/>
    </source>
</evidence>
<name>A0A2S6ICF7_9ACTN</name>
<gene>
    <name evidence="1" type="ORF">CLV92_1208</name>
</gene>
<accession>A0A2S6ICF7</accession>
<comment type="caution">
    <text evidence="1">The sequence shown here is derived from an EMBL/GenBank/DDBJ whole genome shotgun (WGS) entry which is preliminary data.</text>
</comment>
<evidence type="ECO:0000313" key="2">
    <source>
        <dbReference type="Proteomes" id="UP000239485"/>
    </source>
</evidence>
<dbReference type="AlphaFoldDB" id="A0A2S6ICF7"/>
<protein>
    <recommendedName>
        <fullName evidence="3">DUF4878 domain-containing protein</fullName>
    </recommendedName>
</protein>
<keyword evidence="2" id="KW-1185">Reference proteome</keyword>
<evidence type="ECO:0000313" key="1">
    <source>
        <dbReference type="EMBL" id="PPK91889.1"/>
    </source>
</evidence>
<dbReference type="EMBL" id="PTJD01000020">
    <property type="protein sequence ID" value="PPK91889.1"/>
    <property type="molecule type" value="Genomic_DNA"/>
</dbReference>
<proteinExistence type="predicted"/>
<reference evidence="1 2" key="1">
    <citation type="submission" date="2018-02" db="EMBL/GenBank/DDBJ databases">
        <title>Genomic Encyclopedia of Archaeal and Bacterial Type Strains, Phase II (KMG-II): from individual species to whole genera.</title>
        <authorList>
            <person name="Goeker M."/>
        </authorList>
    </citation>
    <scope>NUCLEOTIDE SEQUENCE [LARGE SCALE GENOMIC DNA]</scope>
    <source>
        <strain evidence="1 2">DSM 22857</strain>
    </source>
</reference>
<dbReference type="Proteomes" id="UP000239485">
    <property type="component" value="Unassembled WGS sequence"/>
</dbReference>
<sequence length="146" mass="15411">MTKTCSSSRVLFRGAGARLSLGVLLVAAVSGCGGGQDSPTETVNTFYGHVAESEFGEACAMVDSGLQEQLQRLTGKPCEILTAERATEELRRLMADVEVDESMIKVTGDTAHVPEEAISFSDTPSSEGSLDLVLREDRWVIAGGGS</sequence>
<organism evidence="1 2">
    <name type="scientific">Kineococcus xinjiangensis</name>
    <dbReference type="NCBI Taxonomy" id="512762"/>
    <lineage>
        <taxon>Bacteria</taxon>
        <taxon>Bacillati</taxon>
        <taxon>Actinomycetota</taxon>
        <taxon>Actinomycetes</taxon>
        <taxon>Kineosporiales</taxon>
        <taxon>Kineosporiaceae</taxon>
        <taxon>Kineococcus</taxon>
    </lineage>
</organism>
<dbReference type="PROSITE" id="PS51257">
    <property type="entry name" value="PROKAR_LIPOPROTEIN"/>
    <property type="match status" value="1"/>
</dbReference>
<dbReference type="RefSeq" id="WP_104435594.1">
    <property type="nucleotide sequence ID" value="NZ_PTJD01000020.1"/>
</dbReference>